<gene>
    <name evidence="1" type="ORF">GLAREA_08772</name>
</gene>
<dbReference type="EMBL" id="KE145352">
    <property type="protein sequence ID" value="EPE36609.1"/>
    <property type="molecule type" value="Genomic_DNA"/>
</dbReference>
<accession>S3DHI1</accession>
<protein>
    <submittedName>
        <fullName evidence="1">Uncharacterized protein</fullName>
    </submittedName>
</protein>
<dbReference type="eggNOG" id="ENOG502SQW6">
    <property type="taxonomic scope" value="Eukaryota"/>
</dbReference>
<dbReference type="GeneID" id="19467820"/>
<proteinExistence type="predicted"/>
<dbReference type="RefSeq" id="XP_008075924.1">
    <property type="nucleotide sequence ID" value="XM_008077733.1"/>
</dbReference>
<dbReference type="KEGG" id="glz:GLAREA_08772"/>
<sequence>MEKCWFVLRQNQYPPPTLPVNGIGSGNGPISLGHIIPNTIDLDGVINRTVKGFNFTPLVPVVSTHAWDLEWEMGGDRQVGFSADPRAPVAQAVGLTVQANAVLAFQQTVQRYRTFHSLNCYIIQPTRDFVAESLEEPQVADYIQRTKFLGSWTVYMTTGVTIARGSSGGTSELRQRSIGAGATLDLAGAAGLGVNTSTTSQEGMSLSAGAESDFVWAVRLTKIWEGKTDKSWSFRTQSKGATFSLGDENQRKEETAQALLAEGAEEREKLWLGEDEGYIVY</sequence>
<evidence type="ECO:0000313" key="1">
    <source>
        <dbReference type="EMBL" id="EPE36609.1"/>
    </source>
</evidence>
<dbReference type="OrthoDB" id="4500473at2759"/>
<keyword evidence="2" id="KW-1185">Reference proteome</keyword>
<evidence type="ECO:0000313" key="2">
    <source>
        <dbReference type="Proteomes" id="UP000016922"/>
    </source>
</evidence>
<dbReference type="OMA" id="VRLTKIW"/>
<reference evidence="1 2" key="1">
    <citation type="journal article" date="2013" name="BMC Genomics">
        <title>Genomics-driven discovery of the pneumocandin biosynthetic gene cluster in the fungus Glarea lozoyensis.</title>
        <authorList>
            <person name="Chen L."/>
            <person name="Yue Q."/>
            <person name="Zhang X."/>
            <person name="Xiang M."/>
            <person name="Wang C."/>
            <person name="Li S."/>
            <person name="Che Y."/>
            <person name="Ortiz-Lopez F.J."/>
            <person name="Bills G.F."/>
            <person name="Liu X."/>
            <person name="An Z."/>
        </authorList>
    </citation>
    <scope>NUCLEOTIDE SEQUENCE [LARGE SCALE GENOMIC DNA]</scope>
    <source>
        <strain evidence="2">ATCC 20868 / MF5171</strain>
    </source>
</reference>
<dbReference type="HOGENOM" id="CLU_081916_0_0_1"/>
<name>S3DHI1_GLAL2</name>
<dbReference type="AlphaFoldDB" id="S3DHI1"/>
<dbReference type="Proteomes" id="UP000016922">
    <property type="component" value="Unassembled WGS sequence"/>
</dbReference>
<organism evidence="1 2">
    <name type="scientific">Glarea lozoyensis (strain ATCC 20868 / MF5171)</name>
    <dbReference type="NCBI Taxonomy" id="1116229"/>
    <lineage>
        <taxon>Eukaryota</taxon>
        <taxon>Fungi</taxon>
        <taxon>Dikarya</taxon>
        <taxon>Ascomycota</taxon>
        <taxon>Pezizomycotina</taxon>
        <taxon>Leotiomycetes</taxon>
        <taxon>Helotiales</taxon>
        <taxon>Helotiaceae</taxon>
        <taxon>Glarea</taxon>
    </lineage>
</organism>